<proteinExistence type="predicted"/>
<comment type="caution">
    <text evidence="1">The sequence shown here is derived from an EMBL/GenBank/DDBJ whole genome shotgun (WGS) entry which is preliminary data.</text>
</comment>
<reference evidence="1 2" key="1">
    <citation type="journal article" date="2019" name="Genome Biol. Evol.">
        <title>Insights into the evolution of the New World diploid cottons (Gossypium, subgenus Houzingenia) based on genome sequencing.</title>
        <authorList>
            <person name="Grover C.E."/>
            <person name="Arick M.A. 2nd"/>
            <person name="Thrash A."/>
            <person name="Conover J.L."/>
            <person name="Sanders W.S."/>
            <person name="Peterson D.G."/>
            <person name="Frelichowski J.E."/>
            <person name="Scheffler J.A."/>
            <person name="Scheffler B.E."/>
            <person name="Wendel J.F."/>
        </authorList>
    </citation>
    <scope>NUCLEOTIDE SEQUENCE [LARGE SCALE GENOMIC DNA]</scope>
    <source>
        <strain evidence="1">1</strain>
        <tissue evidence="1">Leaf</tissue>
    </source>
</reference>
<dbReference type="EMBL" id="JABFAF010000001">
    <property type="protein sequence ID" value="MBA0846321.1"/>
    <property type="molecule type" value="Genomic_DNA"/>
</dbReference>
<dbReference type="AlphaFoldDB" id="A0A7J9KIW6"/>
<sequence length="33" mass="3808">MLGKFVNFHFHFNLSCISNDLMEATYSSVDVLK</sequence>
<accession>A0A7J9KIW6</accession>
<evidence type="ECO:0000313" key="2">
    <source>
        <dbReference type="Proteomes" id="UP000593576"/>
    </source>
</evidence>
<dbReference type="Proteomes" id="UP000593576">
    <property type="component" value="Unassembled WGS sequence"/>
</dbReference>
<keyword evidence="2" id="KW-1185">Reference proteome</keyword>
<evidence type="ECO:0000313" key="1">
    <source>
        <dbReference type="EMBL" id="MBA0846321.1"/>
    </source>
</evidence>
<protein>
    <submittedName>
        <fullName evidence="1">Uncharacterized protein</fullName>
    </submittedName>
</protein>
<gene>
    <name evidence="1" type="ORF">Goshw_000424</name>
</gene>
<name>A0A7J9KIW6_GOSSC</name>
<organism evidence="1 2">
    <name type="scientific">Gossypium schwendimanii</name>
    <name type="common">Cotton</name>
    <dbReference type="NCBI Taxonomy" id="34291"/>
    <lineage>
        <taxon>Eukaryota</taxon>
        <taxon>Viridiplantae</taxon>
        <taxon>Streptophyta</taxon>
        <taxon>Embryophyta</taxon>
        <taxon>Tracheophyta</taxon>
        <taxon>Spermatophyta</taxon>
        <taxon>Magnoliopsida</taxon>
        <taxon>eudicotyledons</taxon>
        <taxon>Gunneridae</taxon>
        <taxon>Pentapetalae</taxon>
        <taxon>rosids</taxon>
        <taxon>malvids</taxon>
        <taxon>Malvales</taxon>
        <taxon>Malvaceae</taxon>
        <taxon>Malvoideae</taxon>
        <taxon>Gossypium</taxon>
    </lineage>
</organism>